<evidence type="ECO:0000313" key="3">
    <source>
        <dbReference type="Proteomes" id="UP000005939"/>
    </source>
</evidence>
<dbReference type="OrthoDB" id="9133288at2"/>
<dbReference type="Pfam" id="PF22479">
    <property type="entry name" value="Pam3_gp18"/>
    <property type="match status" value="1"/>
</dbReference>
<name>G6F3H2_9PROT</name>
<proteinExistence type="predicted"/>
<dbReference type="AlphaFoldDB" id="G6F3H2"/>
<sequence>MADSRYAFTPSENNNPPFQITVTLDGGNYIFKTWYNIYSRRWFFTLSDLNQNVIRNAPLISSTEALDINLVFNLFSQNTLIYRDDLGFIYVKDVSSS</sequence>
<dbReference type="InterPro" id="IPR054252">
    <property type="entry name" value="Pam3_gp18"/>
</dbReference>
<comment type="caution">
    <text evidence="2">The sequence shown here is derived from an EMBL/GenBank/DDBJ whole genome shotgun (WGS) entry which is preliminary data.</text>
</comment>
<evidence type="ECO:0000313" key="2">
    <source>
        <dbReference type="EMBL" id="EHD12922.1"/>
    </source>
</evidence>
<dbReference type="EMBL" id="AGFR01000018">
    <property type="protein sequence ID" value="EHD12922.1"/>
    <property type="molecule type" value="Genomic_DNA"/>
</dbReference>
<dbReference type="RefSeq" id="WP_008855157.1">
    <property type="nucleotide sequence ID" value="NZ_AGFR01000018.1"/>
</dbReference>
<feature type="domain" description="Cyanophage baseplate Pam3 plug gp18" evidence="1">
    <location>
        <begin position="12"/>
        <end position="85"/>
    </location>
</feature>
<evidence type="ECO:0000259" key="1">
    <source>
        <dbReference type="Pfam" id="PF22479"/>
    </source>
</evidence>
<dbReference type="Proteomes" id="UP000005939">
    <property type="component" value="Unassembled WGS sequence"/>
</dbReference>
<accession>G6F3H2</accession>
<protein>
    <recommendedName>
        <fullName evidence="1">Cyanophage baseplate Pam3 plug gp18 domain-containing protein</fullName>
    </recommendedName>
</protein>
<gene>
    <name evidence="2" type="ORF">CIN_21680</name>
</gene>
<organism evidence="2 3">
    <name type="scientific">Commensalibacter intestini A911</name>
    <dbReference type="NCBI Taxonomy" id="1088868"/>
    <lineage>
        <taxon>Bacteria</taxon>
        <taxon>Pseudomonadati</taxon>
        <taxon>Pseudomonadota</taxon>
        <taxon>Alphaproteobacteria</taxon>
        <taxon>Acetobacterales</taxon>
        <taxon>Acetobacteraceae</taxon>
    </lineage>
</organism>
<reference evidence="2 3" key="1">
    <citation type="submission" date="2011-10" db="EMBL/GenBank/DDBJ databases">
        <title>Genome Sequence of Commensalibacter intestini A911, isolated from Drosophila gut.</title>
        <authorList>
            <person name="Lee W.-J."/>
            <person name="Kim E.-K."/>
        </authorList>
    </citation>
    <scope>NUCLEOTIDE SEQUENCE [LARGE SCALE GENOMIC DNA]</scope>
    <source>
        <strain evidence="2 3">A911</strain>
    </source>
</reference>
<dbReference type="STRING" id="1088868.CIN_21680"/>